<dbReference type="STRING" id="1271860.SAMN05216174_108276"/>
<dbReference type="Gene3D" id="3.30.950.30">
    <property type="entry name" value="Schlafen, AAA domain"/>
    <property type="match status" value="1"/>
</dbReference>
<dbReference type="Proteomes" id="UP000199501">
    <property type="component" value="Unassembled WGS sequence"/>
</dbReference>
<sequence>MSRKTERQAERLQVLVTKLLTLPAETEWVEFKENNFKAEDVGEYISALSNGATLNNQEKGYLVWGVRDSDHKVTGTNVNPQAEKVGNEDLVPWLTRQVQPQVHFEFHALQRDGKMIVLLEIGATHTMPVRFKDFEYIRVGSYKKKLRDHPDHARRLWNTFNQVTFEENSSMSSLNDQEVLELIDYQSYYALLQRPALLGPQAIVTGLEDDSVIRRIPHSDNWEITNLGAMLFARDISDFTTLKRKALRIVQYRGDNRISTVREQVGMKGYASGFEGAVHYLNNLLPSNEVIGEAIRKNVPVYPPLAVRELLANALIHQDFSQSGNGPMVEVFDGRLEITSPGHPLIAPARFVDAPPKSRNEKLASLMRRAGICEERGSGWDKIAFDTEFYQLPAPVVELPGESTRVILFGPKAFAEMDKDERLRAVYLHACLRYVERNMLTNTSLRERFRLEQDSASQISRLISDAVDADLIIPFDATAGRRFMKYVPFWAGDSSNSL</sequence>
<dbReference type="Pfam" id="PF13749">
    <property type="entry name" value="HATPase_c_4"/>
    <property type="match status" value="1"/>
</dbReference>
<dbReference type="InterPro" id="IPR007421">
    <property type="entry name" value="Schlafen_AlbA_2_dom"/>
</dbReference>
<gene>
    <name evidence="2" type="ORF">SAMN05216174_108276</name>
</gene>
<dbReference type="InterPro" id="IPR038461">
    <property type="entry name" value="Schlafen_AlbA_2_dom_sf"/>
</dbReference>
<organism evidence="2 3">
    <name type="scientific">Actinokineospora iranica</name>
    <dbReference type="NCBI Taxonomy" id="1271860"/>
    <lineage>
        <taxon>Bacteria</taxon>
        <taxon>Bacillati</taxon>
        <taxon>Actinomycetota</taxon>
        <taxon>Actinomycetes</taxon>
        <taxon>Pseudonocardiales</taxon>
        <taxon>Pseudonocardiaceae</taxon>
        <taxon>Actinokineospora</taxon>
    </lineage>
</organism>
<dbReference type="Gene3D" id="3.30.565.60">
    <property type="match status" value="1"/>
</dbReference>
<dbReference type="RefSeq" id="WP_175482910.1">
    <property type="nucleotide sequence ID" value="NZ_FMZZ01000008.1"/>
</dbReference>
<dbReference type="PANTHER" id="PTHR30595">
    <property type="entry name" value="GLPR-RELATED TRANSCRIPTIONAL REPRESSOR"/>
    <property type="match status" value="1"/>
</dbReference>
<dbReference type="PANTHER" id="PTHR30595:SF6">
    <property type="entry name" value="SCHLAFEN ALBA-2 DOMAIN-CONTAINING PROTEIN"/>
    <property type="match status" value="1"/>
</dbReference>
<dbReference type="Pfam" id="PF04326">
    <property type="entry name" value="SLFN_AlbA_2"/>
    <property type="match status" value="1"/>
</dbReference>
<accession>A0A1G6SZR9</accession>
<dbReference type="InterPro" id="IPR038475">
    <property type="entry name" value="RecG_C_sf"/>
</dbReference>
<name>A0A1G6SZR9_9PSEU</name>
<evidence type="ECO:0000259" key="1">
    <source>
        <dbReference type="Pfam" id="PF04326"/>
    </source>
</evidence>
<evidence type="ECO:0000313" key="3">
    <source>
        <dbReference type="Proteomes" id="UP000199501"/>
    </source>
</evidence>
<proteinExistence type="predicted"/>
<protein>
    <submittedName>
        <fullName evidence="2">Predicted transcriptional regulator, contains HTH domain</fullName>
    </submittedName>
</protein>
<dbReference type="AlphaFoldDB" id="A0A1G6SZR9"/>
<feature type="domain" description="Schlafen AlbA-2" evidence="1">
    <location>
        <begin position="25"/>
        <end position="146"/>
    </location>
</feature>
<keyword evidence="3" id="KW-1185">Reference proteome</keyword>
<reference evidence="3" key="1">
    <citation type="submission" date="2016-10" db="EMBL/GenBank/DDBJ databases">
        <authorList>
            <person name="Varghese N."/>
            <person name="Submissions S."/>
        </authorList>
    </citation>
    <scope>NUCLEOTIDE SEQUENCE [LARGE SCALE GENOMIC DNA]</scope>
    <source>
        <strain evidence="3">IBRC-M 10403</strain>
    </source>
</reference>
<dbReference type="EMBL" id="FMZZ01000008">
    <property type="protein sequence ID" value="SDD22249.1"/>
    <property type="molecule type" value="Genomic_DNA"/>
</dbReference>
<evidence type="ECO:0000313" key="2">
    <source>
        <dbReference type="EMBL" id="SDD22249.1"/>
    </source>
</evidence>